<dbReference type="Proteomes" id="UP000272015">
    <property type="component" value="Unassembled WGS sequence"/>
</dbReference>
<dbReference type="AlphaFoldDB" id="A0A3A5MSP9"/>
<accession>A0A3A5MSP9</accession>
<sequence length="211" mass="21753">MDNSLGRSTPAYGDRMRPSSRVPWPKFLVLAVASTLVVSGCSATPEPAPPPTASPTALTAPFFDSHEDALAAATQAYAAYSEQAAALFSTPGSNPELIRTVASEEFADALIAEALQIRADGLQIAGQNSFDGVTLQSVDETTAAGSGVVVVQLCLDVSGSDIINTSGVSIVDKTLPARSPYVVSFDWQDPANPGTLLVGSQSPLLGAARCE</sequence>
<proteinExistence type="predicted"/>
<organism evidence="1 2">
    <name type="scientific">Cryobacterium melibiosiphilum</name>
    <dbReference type="NCBI Taxonomy" id="995039"/>
    <lineage>
        <taxon>Bacteria</taxon>
        <taxon>Bacillati</taxon>
        <taxon>Actinomycetota</taxon>
        <taxon>Actinomycetes</taxon>
        <taxon>Micrococcales</taxon>
        <taxon>Microbacteriaceae</taxon>
        <taxon>Cryobacterium</taxon>
    </lineage>
</organism>
<keyword evidence="2" id="KW-1185">Reference proteome</keyword>
<comment type="caution">
    <text evidence="1">The sequence shown here is derived from an EMBL/GenBank/DDBJ whole genome shotgun (WGS) entry which is preliminary data.</text>
</comment>
<name>A0A3A5MSP9_9MICO</name>
<dbReference type="EMBL" id="QZVS01000034">
    <property type="protein sequence ID" value="RJT92035.1"/>
    <property type="molecule type" value="Genomic_DNA"/>
</dbReference>
<protein>
    <submittedName>
        <fullName evidence="1">Uncharacterized protein</fullName>
    </submittedName>
</protein>
<evidence type="ECO:0000313" key="1">
    <source>
        <dbReference type="EMBL" id="RJT92035.1"/>
    </source>
</evidence>
<reference evidence="1 2" key="1">
    <citation type="submission" date="2018-09" db="EMBL/GenBank/DDBJ databases">
        <title>Novel species of Cryobacterium.</title>
        <authorList>
            <person name="Liu Q."/>
            <person name="Xin Y.-H."/>
        </authorList>
    </citation>
    <scope>NUCLEOTIDE SEQUENCE [LARGE SCALE GENOMIC DNA]</scope>
    <source>
        <strain evidence="1 2">Hh39</strain>
    </source>
</reference>
<gene>
    <name evidence="1" type="ORF">D6T64_00845</name>
</gene>
<evidence type="ECO:0000313" key="2">
    <source>
        <dbReference type="Proteomes" id="UP000272015"/>
    </source>
</evidence>